<dbReference type="AlphaFoldDB" id="D6Z5G7"/>
<sequence>MAVFFDKEKHVLIQLEGDADWDAFFNNCEGFITHRDAQLIKNYLEGVAKTVVIEKGYVDADYRDTYFNFFSRKFAQYPSKTIRANFFTAKISPRMLFKLDRYQEDYIGFIVLKPNRVLSIGRTILDPEKLPFVQGHICTAQYPVHILGAELAAKGFPYMSQDSDVTICAHAACWMIFRYFSQRYNRYAEKWPFEVSQLTRDVSTGRLVPSKGLTAFQVTEMFSNFGFSPEIYSRNFHKKMFDQLLYMYVESGLPVVAAMHGRQHAITIIGHRSDYTLPVPKTPASSDIYLVGLIANDDNHLPYHAIRKSDPKPDDGYWSKIKASEIDTFIVPLYEKIHLSAEHIIELSRHILSHEVFGLNACSKLLSPDEIITRTFLTSSKSFKRMRRGDAVPFGISDVYCEMAMPKFVWVCEISTPELFKKGEIAGEILFDATANWLDRMAFLAIHYPDFFLLNDRDFLTDDPKRFTIGNLDTDNIIPYRCYVNNLNKV</sequence>
<dbReference type="eggNOG" id="ENOG50314FG">
    <property type="taxonomic scope" value="Bacteria"/>
</dbReference>
<protein>
    <submittedName>
        <fullName evidence="1">Uncharacterized protein</fullName>
    </submittedName>
</protein>
<evidence type="ECO:0000313" key="1">
    <source>
        <dbReference type="EMBL" id="ADH86704.1"/>
    </source>
</evidence>
<name>D6Z5G7_DESAT</name>
<dbReference type="OrthoDB" id="6782387at2"/>
<proteinExistence type="predicted"/>
<dbReference type="KEGG" id="dak:DaAHT2_2027"/>
<keyword evidence="2" id="KW-1185">Reference proteome</keyword>
<dbReference type="HOGENOM" id="CLU_039149_0_0_7"/>
<dbReference type="RefSeq" id="WP_013164223.1">
    <property type="nucleotide sequence ID" value="NC_014216.1"/>
</dbReference>
<reference evidence="2" key="1">
    <citation type="submission" date="2010-02" db="EMBL/GenBank/DDBJ databases">
        <title>Complete sequence of Desulfurivibrio alkaliphilus AHT2.</title>
        <authorList>
            <consortium name="US DOE Joint Genome Institute"/>
            <person name="Pitluck S."/>
            <person name="Chertkov O."/>
            <person name="Detter J.C."/>
            <person name="Han C."/>
            <person name="Tapia R."/>
            <person name="Larimer F."/>
            <person name="Land M."/>
            <person name="Hauser L."/>
            <person name="Kyrpides N."/>
            <person name="Mikhailova N."/>
            <person name="Sorokin D.Y."/>
            <person name="Muyzer G."/>
            <person name="Woyke T."/>
        </authorList>
    </citation>
    <scope>NUCLEOTIDE SEQUENCE [LARGE SCALE GENOMIC DNA]</scope>
    <source>
        <strain evidence="2">DSM 19089 / UNIQEM U267 / AHT2</strain>
    </source>
</reference>
<evidence type="ECO:0000313" key="2">
    <source>
        <dbReference type="Proteomes" id="UP000001508"/>
    </source>
</evidence>
<dbReference type="Proteomes" id="UP000001508">
    <property type="component" value="Chromosome"/>
</dbReference>
<organism evidence="1 2">
    <name type="scientific">Desulfurivibrio alkaliphilus (strain DSM 19089 / UNIQEM U267 / AHT2)</name>
    <dbReference type="NCBI Taxonomy" id="589865"/>
    <lineage>
        <taxon>Bacteria</taxon>
        <taxon>Pseudomonadati</taxon>
        <taxon>Thermodesulfobacteriota</taxon>
        <taxon>Desulfobulbia</taxon>
        <taxon>Desulfobulbales</taxon>
        <taxon>Desulfobulbaceae</taxon>
        <taxon>Desulfurivibrio</taxon>
    </lineage>
</organism>
<dbReference type="InParanoid" id="D6Z5G7"/>
<dbReference type="EMBL" id="CP001940">
    <property type="protein sequence ID" value="ADH86704.1"/>
    <property type="molecule type" value="Genomic_DNA"/>
</dbReference>
<accession>D6Z5G7</accession>
<dbReference type="STRING" id="589865.DaAHT2_2027"/>
<gene>
    <name evidence="1" type="ordered locus">DaAHT2_2027</name>
</gene>